<dbReference type="InterPro" id="IPR006067">
    <property type="entry name" value="NO2/SO3_Rdtase_4Fe4S_dom"/>
</dbReference>
<keyword evidence="3" id="KW-0349">Heme</keyword>
<dbReference type="GO" id="GO:0016491">
    <property type="term" value="F:oxidoreductase activity"/>
    <property type="evidence" value="ECO:0007669"/>
    <property type="project" value="UniProtKB-KW"/>
</dbReference>
<keyword evidence="11" id="KW-1185">Reference proteome</keyword>
<accession>A0A154BLZ2</accession>
<evidence type="ECO:0000256" key="2">
    <source>
        <dbReference type="ARBA" id="ARBA00022485"/>
    </source>
</evidence>
<evidence type="ECO:0000256" key="6">
    <source>
        <dbReference type="ARBA" id="ARBA00023004"/>
    </source>
</evidence>
<evidence type="ECO:0000256" key="7">
    <source>
        <dbReference type="ARBA" id="ARBA00023014"/>
    </source>
</evidence>
<gene>
    <name evidence="10" type="ORF">AXX12_15255</name>
</gene>
<feature type="domain" description="Nitrite/Sulfite reductase ferredoxin-like" evidence="9">
    <location>
        <begin position="61"/>
        <end position="123"/>
    </location>
</feature>
<reference evidence="10 11" key="1">
    <citation type="submission" date="2016-02" db="EMBL/GenBank/DDBJ databases">
        <title>Anaerosporomusa subterraneum gen. nov., sp. nov., a spore-forming obligate anaerobe isolated from saprolite.</title>
        <authorList>
            <person name="Choi J.K."/>
            <person name="Shah M."/>
            <person name="Yee N."/>
        </authorList>
    </citation>
    <scope>NUCLEOTIDE SEQUENCE [LARGE SCALE GENOMIC DNA]</scope>
    <source>
        <strain evidence="10 11">RU4</strain>
    </source>
</reference>
<evidence type="ECO:0000256" key="4">
    <source>
        <dbReference type="ARBA" id="ARBA00022723"/>
    </source>
</evidence>
<comment type="similarity">
    <text evidence="1">Belongs to the nitrite and sulfite reductase 4Fe-4S domain family.</text>
</comment>
<dbReference type="Pfam" id="PF01077">
    <property type="entry name" value="NIR_SIR"/>
    <property type="match status" value="2"/>
</dbReference>
<dbReference type="Proteomes" id="UP000076268">
    <property type="component" value="Unassembled WGS sequence"/>
</dbReference>
<dbReference type="Gene3D" id="3.30.413.10">
    <property type="entry name" value="Sulfite Reductase Hemoprotein, domain 1"/>
    <property type="match status" value="2"/>
</dbReference>
<evidence type="ECO:0000259" key="8">
    <source>
        <dbReference type="Pfam" id="PF01077"/>
    </source>
</evidence>
<comment type="caution">
    <text evidence="10">The sequence shown here is derived from an EMBL/GenBank/DDBJ whole genome shotgun (WGS) entry which is preliminary data.</text>
</comment>
<dbReference type="SUPFAM" id="SSF56014">
    <property type="entry name" value="Nitrite and sulphite reductase 4Fe-4S domain-like"/>
    <property type="match status" value="2"/>
</dbReference>
<dbReference type="Pfam" id="PF03460">
    <property type="entry name" value="NIR_SIR_ferr"/>
    <property type="match status" value="2"/>
</dbReference>
<dbReference type="PANTHER" id="PTHR32439:SF0">
    <property type="entry name" value="FERREDOXIN--NITRITE REDUCTASE, CHLOROPLASTIC"/>
    <property type="match status" value="1"/>
</dbReference>
<sequence length="532" mass="58584">MEPVWAQDRSKLNKVELIKLEKDGLDIINDIERFAKLGFAAIEEKDFDLLKWLGLYISRPKEDGFFLLRVKIPGGVLTSLQARTLGKIARDYGRNLLDISTRHAIQFHWIRVEYLPDIFARLALVGLSCIESAGDCPRTIVGNPLAGYDQEEVIDASPILKEVSDFFHNNREFSNLPRKFKISISGSIHNPASAEIHDLSFTPAEKQVNGETVIGFHVKVGGGLSAAPYMAQDLDLFVLPSEVLSVAKAVATIFRDFGYREKRNHARLKFLLQDWGVEKFQEELINRTGPLASRGKDLTVDWNAGCSYGLHQQVQSGLNYLGLSIPLGRFYADEIEELATIAETYGDGSIRTTNSQDLILPNIPDAKTEAVLSEKVLTRLTPFPKPFTAHAISCTGTQFCPLGVAETKQRAAKILEYLDQHVELDTPIVVHFSGCVNSCGQNQIADIGLQGTVAKVGDQIVEAFTFSIGGRLGPQASFGIKLKGSVPADRVAKAVESLVNAFKAHRAPGESFSDVVKRIGTDAFQLALDKFI</sequence>
<evidence type="ECO:0000256" key="3">
    <source>
        <dbReference type="ARBA" id="ARBA00022617"/>
    </source>
</evidence>
<feature type="domain" description="Nitrite/sulphite reductase 4Fe-4S" evidence="8">
    <location>
        <begin position="392"/>
        <end position="526"/>
    </location>
</feature>
<dbReference type="InterPro" id="IPR051329">
    <property type="entry name" value="NIR_SIR_4Fe-4S"/>
</dbReference>
<evidence type="ECO:0000313" key="10">
    <source>
        <dbReference type="EMBL" id="KYZ74935.1"/>
    </source>
</evidence>
<evidence type="ECO:0000256" key="5">
    <source>
        <dbReference type="ARBA" id="ARBA00023002"/>
    </source>
</evidence>
<dbReference type="PANTHER" id="PTHR32439">
    <property type="entry name" value="FERREDOXIN--NITRITE REDUCTASE, CHLOROPLASTIC"/>
    <property type="match status" value="1"/>
</dbReference>
<dbReference type="GO" id="GO:0051539">
    <property type="term" value="F:4 iron, 4 sulfur cluster binding"/>
    <property type="evidence" value="ECO:0007669"/>
    <property type="project" value="UniProtKB-KW"/>
</dbReference>
<dbReference type="RefSeq" id="WP_066245422.1">
    <property type="nucleotide sequence ID" value="NZ_LSGP01000026.1"/>
</dbReference>
<organism evidence="10 11">
    <name type="scientific">Anaerosporomusa subterranea</name>
    <dbReference type="NCBI Taxonomy" id="1794912"/>
    <lineage>
        <taxon>Bacteria</taxon>
        <taxon>Bacillati</taxon>
        <taxon>Bacillota</taxon>
        <taxon>Negativicutes</taxon>
        <taxon>Acetonemataceae</taxon>
        <taxon>Anaerosporomusa</taxon>
    </lineage>
</organism>
<keyword evidence="2" id="KW-0004">4Fe-4S</keyword>
<dbReference type="InterPro" id="IPR045854">
    <property type="entry name" value="NO2/SO3_Rdtase_4Fe4S_sf"/>
</dbReference>
<name>A0A154BLZ2_ANASB</name>
<dbReference type="Gene3D" id="3.90.480.20">
    <property type="match status" value="1"/>
</dbReference>
<dbReference type="GO" id="GO:0046872">
    <property type="term" value="F:metal ion binding"/>
    <property type="evidence" value="ECO:0007669"/>
    <property type="project" value="UniProtKB-KW"/>
</dbReference>
<keyword evidence="7" id="KW-0411">Iron-sulfur</keyword>
<proteinExistence type="inferred from homology"/>
<evidence type="ECO:0000256" key="1">
    <source>
        <dbReference type="ARBA" id="ARBA00010429"/>
    </source>
</evidence>
<dbReference type="InterPro" id="IPR005117">
    <property type="entry name" value="NiRdtase/SiRdtase_haem-b_fer"/>
</dbReference>
<dbReference type="PRINTS" id="PR00397">
    <property type="entry name" value="SIROHAEM"/>
</dbReference>
<evidence type="ECO:0000259" key="9">
    <source>
        <dbReference type="Pfam" id="PF03460"/>
    </source>
</evidence>
<dbReference type="STRING" id="1794912.AXX12_15255"/>
<dbReference type="GO" id="GO:0020037">
    <property type="term" value="F:heme binding"/>
    <property type="evidence" value="ECO:0007669"/>
    <property type="project" value="InterPro"/>
</dbReference>
<keyword evidence="5" id="KW-0560">Oxidoreductase</keyword>
<dbReference type="PROSITE" id="PS00365">
    <property type="entry name" value="NIR_SIR"/>
    <property type="match status" value="1"/>
</dbReference>
<keyword evidence="6" id="KW-0408">Iron</keyword>
<evidence type="ECO:0000313" key="11">
    <source>
        <dbReference type="Proteomes" id="UP000076268"/>
    </source>
</evidence>
<dbReference type="InterPro" id="IPR006066">
    <property type="entry name" value="NO2/SO3_Rdtase_FeS/sirohaem_BS"/>
</dbReference>
<feature type="domain" description="Nitrite/sulphite reductase 4Fe-4S" evidence="8">
    <location>
        <begin position="134"/>
        <end position="288"/>
    </location>
</feature>
<dbReference type="AlphaFoldDB" id="A0A154BLZ2"/>
<keyword evidence="4" id="KW-0479">Metal-binding</keyword>
<dbReference type="InterPro" id="IPR036136">
    <property type="entry name" value="Nit/Sulf_reduc_fer-like_dom_sf"/>
</dbReference>
<dbReference type="EMBL" id="LSGP01000026">
    <property type="protein sequence ID" value="KYZ74935.1"/>
    <property type="molecule type" value="Genomic_DNA"/>
</dbReference>
<dbReference type="OrthoDB" id="9803707at2"/>
<dbReference type="SUPFAM" id="SSF55124">
    <property type="entry name" value="Nitrite/Sulfite reductase N-terminal domain-like"/>
    <property type="match status" value="2"/>
</dbReference>
<feature type="domain" description="Nitrite/Sulfite reductase ferredoxin-like" evidence="9">
    <location>
        <begin position="311"/>
        <end position="374"/>
    </location>
</feature>
<protein>
    <submittedName>
        <fullName evidence="10">Ferredoxin--nitrite reductase</fullName>
    </submittedName>
</protein>